<dbReference type="AlphaFoldDB" id="A0A7J6N066"/>
<name>A0A7J6N066_PERCH</name>
<dbReference type="Proteomes" id="UP000591131">
    <property type="component" value="Unassembled WGS sequence"/>
</dbReference>
<accession>A0A7J6N066</accession>
<dbReference type="EMBL" id="JAAPAO010000018">
    <property type="protein sequence ID" value="KAF4677225.1"/>
    <property type="molecule type" value="Genomic_DNA"/>
</dbReference>
<protein>
    <submittedName>
        <fullName evidence="1">Uncharacterized protein</fullName>
    </submittedName>
</protein>
<organism evidence="1 2">
    <name type="scientific">Perkinsus chesapeaki</name>
    <name type="common">Clam parasite</name>
    <name type="synonym">Perkinsus andrewsi</name>
    <dbReference type="NCBI Taxonomy" id="330153"/>
    <lineage>
        <taxon>Eukaryota</taxon>
        <taxon>Sar</taxon>
        <taxon>Alveolata</taxon>
        <taxon>Perkinsozoa</taxon>
        <taxon>Perkinsea</taxon>
        <taxon>Perkinsida</taxon>
        <taxon>Perkinsidae</taxon>
        <taxon>Perkinsus</taxon>
    </lineage>
</organism>
<evidence type="ECO:0000313" key="2">
    <source>
        <dbReference type="Proteomes" id="UP000591131"/>
    </source>
</evidence>
<reference evidence="1 2" key="1">
    <citation type="submission" date="2020-04" db="EMBL/GenBank/DDBJ databases">
        <title>Perkinsus chesapeaki whole genome sequence.</title>
        <authorList>
            <person name="Bogema D.R."/>
        </authorList>
    </citation>
    <scope>NUCLEOTIDE SEQUENCE [LARGE SCALE GENOMIC DNA]</scope>
    <source>
        <strain evidence="1">ATCC PRA-425</strain>
    </source>
</reference>
<evidence type="ECO:0000313" key="1">
    <source>
        <dbReference type="EMBL" id="KAF4677225.1"/>
    </source>
</evidence>
<keyword evidence="2" id="KW-1185">Reference proteome</keyword>
<sequence length="164" mass="19061">MSVWLPYYSARVQADSVRIHVESLEILYPLDCSIILMDSFTKRCVRGTARLHVSSSGSQRSAFRQLRLHTYTREMPIYPTQIMLGDFDVNSPHDSEFVVVPFYIFLDDAFTYEGLCTYRSKYPLTVELDPPTVWISGMEYEVPPHEPQTLYNYTACSRSYTRMS</sequence>
<comment type="caution">
    <text evidence="1">The sequence shown here is derived from an EMBL/GenBank/DDBJ whole genome shotgun (WGS) entry which is preliminary data.</text>
</comment>
<proteinExistence type="predicted"/>
<gene>
    <name evidence="1" type="ORF">FOL47_002788</name>
</gene>